<dbReference type="Gramene" id="ONI21405">
    <property type="protein sequence ID" value="ONI21405"/>
    <property type="gene ID" value="PRUPE_2G063500"/>
</dbReference>
<dbReference type="Gene3D" id="3.40.50.1820">
    <property type="entry name" value="alpha/beta hydrolase"/>
    <property type="match status" value="1"/>
</dbReference>
<reference evidence="2 3" key="1">
    <citation type="journal article" date="2013" name="Nat. Genet.">
        <title>The high-quality draft genome of peach (Prunus persica) identifies unique patterns of genetic diversity, domestication and genome evolution.</title>
        <authorList>
            <consortium name="International Peach Genome Initiative"/>
            <person name="Verde I."/>
            <person name="Abbott A.G."/>
            <person name="Scalabrin S."/>
            <person name="Jung S."/>
            <person name="Shu S."/>
            <person name="Marroni F."/>
            <person name="Zhebentyayeva T."/>
            <person name="Dettori M.T."/>
            <person name="Grimwood J."/>
            <person name="Cattonaro F."/>
            <person name="Zuccolo A."/>
            <person name="Rossini L."/>
            <person name="Jenkins J."/>
            <person name="Vendramin E."/>
            <person name="Meisel L.A."/>
            <person name="Decroocq V."/>
            <person name="Sosinski B."/>
            <person name="Prochnik S."/>
            <person name="Mitros T."/>
            <person name="Policriti A."/>
            <person name="Cipriani G."/>
            <person name="Dondini L."/>
            <person name="Ficklin S."/>
            <person name="Goodstein D.M."/>
            <person name="Xuan P."/>
            <person name="Del Fabbro C."/>
            <person name="Aramini V."/>
            <person name="Copetti D."/>
            <person name="Gonzalez S."/>
            <person name="Horner D.S."/>
            <person name="Falchi R."/>
            <person name="Lucas S."/>
            <person name="Mica E."/>
            <person name="Maldonado J."/>
            <person name="Lazzari B."/>
            <person name="Bielenberg D."/>
            <person name="Pirona R."/>
            <person name="Miculan M."/>
            <person name="Barakat A."/>
            <person name="Testolin R."/>
            <person name="Stella A."/>
            <person name="Tartarini S."/>
            <person name="Tonutti P."/>
            <person name="Arus P."/>
            <person name="Orellana A."/>
            <person name="Wells C."/>
            <person name="Main D."/>
            <person name="Vizzotto G."/>
            <person name="Silva H."/>
            <person name="Salamini F."/>
            <person name="Schmutz J."/>
            <person name="Morgante M."/>
            <person name="Rokhsar D.S."/>
        </authorList>
    </citation>
    <scope>NUCLEOTIDE SEQUENCE [LARGE SCALE GENOMIC DNA]</scope>
    <source>
        <strain evidence="3">cv. Nemared</strain>
    </source>
</reference>
<dbReference type="EMBL" id="CM007652">
    <property type="protein sequence ID" value="ONI21405.1"/>
    <property type="molecule type" value="Genomic_DNA"/>
</dbReference>
<dbReference type="InterPro" id="IPR029058">
    <property type="entry name" value="AB_hydrolase_fold"/>
</dbReference>
<sequence>MSQRGRGRGRHYDQSSGSDAPSFHRGGDGRRRDGGAPPSFPSESGPSQLGRGRAGGSGAVIAWWFCLFRPDRVKALVNMSVAFSPRNPKRKPVDGIRALPWMNSTMNSGTSSAS</sequence>
<protein>
    <submittedName>
        <fullName evidence="2">Uncharacterized protein</fullName>
    </submittedName>
</protein>
<keyword evidence="3" id="KW-1185">Reference proteome</keyword>
<name>M5XL98_PRUPE</name>
<evidence type="ECO:0000256" key="1">
    <source>
        <dbReference type="SAM" id="MobiDB-lite"/>
    </source>
</evidence>
<evidence type="ECO:0000313" key="3">
    <source>
        <dbReference type="Proteomes" id="UP000006882"/>
    </source>
</evidence>
<feature type="region of interest" description="Disordered" evidence="1">
    <location>
        <begin position="84"/>
        <end position="114"/>
    </location>
</feature>
<feature type="compositionally biased region" description="Polar residues" evidence="1">
    <location>
        <begin position="102"/>
        <end position="114"/>
    </location>
</feature>
<evidence type="ECO:0000313" key="2">
    <source>
        <dbReference type="EMBL" id="ONI21405.1"/>
    </source>
</evidence>
<proteinExistence type="predicted"/>
<organism evidence="2 3">
    <name type="scientific">Prunus persica</name>
    <name type="common">Peach</name>
    <name type="synonym">Amygdalus persica</name>
    <dbReference type="NCBI Taxonomy" id="3760"/>
    <lineage>
        <taxon>Eukaryota</taxon>
        <taxon>Viridiplantae</taxon>
        <taxon>Streptophyta</taxon>
        <taxon>Embryophyta</taxon>
        <taxon>Tracheophyta</taxon>
        <taxon>Spermatophyta</taxon>
        <taxon>Magnoliopsida</taxon>
        <taxon>eudicotyledons</taxon>
        <taxon>Gunneridae</taxon>
        <taxon>Pentapetalae</taxon>
        <taxon>rosids</taxon>
        <taxon>fabids</taxon>
        <taxon>Rosales</taxon>
        <taxon>Rosaceae</taxon>
        <taxon>Amygdaloideae</taxon>
        <taxon>Amygdaleae</taxon>
        <taxon>Prunus</taxon>
    </lineage>
</organism>
<dbReference type="AlphaFoldDB" id="M5XL98"/>
<dbReference type="HOGENOM" id="CLU_2125369_0_0_1"/>
<gene>
    <name evidence="2" type="ORF">PRUPE_2G063500</name>
</gene>
<dbReference type="STRING" id="3760.M5XL98"/>
<dbReference type="eggNOG" id="KOG4178">
    <property type="taxonomic scope" value="Eukaryota"/>
</dbReference>
<feature type="compositionally biased region" description="Basic and acidic residues" evidence="1">
    <location>
        <begin position="25"/>
        <end position="34"/>
    </location>
</feature>
<dbReference type="SUPFAM" id="SSF53474">
    <property type="entry name" value="alpha/beta-Hydrolases"/>
    <property type="match status" value="1"/>
</dbReference>
<accession>M5XL98</accession>
<dbReference type="Proteomes" id="UP000006882">
    <property type="component" value="Chromosome G2"/>
</dbReference>
<feature type="region of interest" description="Disordered" evidence="1">
    <location>
        <begin position="1"/>
        <end position="55"/>
    </location>
</feature>